<dbReference type="GO" id="GO:0006508">
    <property type="term" value="P:proteolysis"/>
    <property type="evidence" value="ECO:0007669"/>
    <property type="project" value="InterPro"/>
</dbReference>
<feature type="region of interest" description="Disordered" evidence="6">
    <location>
        <begin position="379"/>
        <end position="402"/>
    </location>
</feature>
<feature type="region of interest" description="Disordered" evidence="6">
    <location>
        <begin position="878"/>
        <end position="1025"/>
    </location>
</feature>
<dbReference type="PANTHER" id="PTHR12792">
    <property type="entry name" value="EXTRA SPINDLE POLES 1-RELATED"/>
    <property type="match status" value="1"/>
</dbReference>
<dbReference type="GO" id="GO:0072686">
    <property type="term" value="C:mitotic spindle"/>
    <property type="evidence" value="ECO:0007669"/>
    <property type="project" value="TreeGrafter"/>
</dbReference>
<evidence type="ECO:0000313" key="8">
    <source>
        <dbReference type="Ensembl" id="ENSGMOP00000028986.1"/>
    </source>
</evidence>
<accession>A0A8C5A9N3</accession>
<evidence type="ECO:0000313" key="9">
    <source>
        <dbReference type="Proteomes" id="UP000694546"/>
    </source>
</evidence>
<dbReference type="OMA" id="YMGMTAS"/>
<feature type="region of interest" description="Disordered" evidence="6">
    <location>
        <begin position="775"/>
        <end position="861"/>
    </location>
</feature>
<feature type="compositionally biased region" description="Low complexity" evidence="6">
    <location>
        <begin position="878"/>
        <end position="896"/>
    </location>
</feature>
<feature type="compositionally biased region" description="Low complexity" evidence="6">
    <location>
        <begin position="827"/>
        <end position="859"/>
    </location>
</feature>
<comment type="catalytic activity">
    <reaction evidence="1">
        <text>All bonds known to be hydrolyzed by this endopeptidase have arginine in P1 and an acidic residue in P4. P6 is often occupied by an acidic residue or by a hydroxy-amino-acid residue, the phosphorylation of which enhances cleavage.</text>
        <dbReference type="EC" id="3.4.22.49"/>
    </reaction>
</comment>
<dbReference type="Pfam" id="PF03568">
    <property type="entry name" value="Separin_C"/>
    <property type="match status" value="1"/>
</dbReference>
<evidence type="ECO:0000256" key="4">
    <source>
        <dbReference type="ARBA" id="ARBA00022829"/>
    </source>
</evidence>
<evidence type="ECO:0000256" key="2">
    <source>
        <dbReference type="ARBA" id="ARBA00012489"/>
    </source>
</evidence>
<feature type="compositionally biased region" description="Low complexity" evidence="6">
    <location>
        <begin position="957"/>
        <end position="972"/>
    </location>
</feature>
<feature type="coiled-coil region" evidence="5">
    <location>
        <begin position="1163"/>
        <end position="1190"/>
    </location>
</feature>
<dbReference type="PANTHER" id="PTHR12792:SF0">
    <property type="entry name" value="SEPARIN"/>
    <property type="match status" value="1"/>
</dbReference>
<dbReference type="Proteomes" id="UP000694546">
    <property type="component" value="Chromosome 13"/>
</dbReference>
<dbReference type="GO" id="GO:0004197">
    <property type="term" value="F:cysteine-type endopeptidase activity"/>
    <property type="evidence" value="ECO:0007669"/>
    <property type="project" value="InterPro"/>
</dbReference>
<sequence>MRLSRPRSRTLRDGFGPDLPDEDVLLGLLTEELRAYRELPADTSQERYNTLCDLLELCHEDSAHPHLRAVYLGEMARVVCFQDFKEQTDCLAVDFTHEALRLLEEEPETADNAARLKDDKAQVLLWLYICTLEKNLQTAIEKDKKRQELRDKTQCVANPTTNDMDYEDKQKTQDSSLVYEGLFFDLAAESKFCQPLERALDIWSSLLQSNVLSELRCPKQSYSSISLTAALFRLMGKPLKALEAYQLSLDLARRLDDAKGCAGSLCHSARLLLDLGCPELAEGLLGEAEPYLSSEGPPEEPCPLALYAVLLRAQCCYSAGQVERGVPFLCEVLQEVNEQRQSKSWYLLRAQALQACSSYLGLDAGVPARRPAAADPPAWWGPPPAFSRQPAQPPLRHAKPPPNTQLHSHWLLVVCVSGFKSADTAMHGALKLLASLLVTLVGNGLYMSISGTSETRFVDQGENLSLKWLVLSELQGCSLKMVEVRSRSGSVHDAKLLLLEALEMSAKLQAVSHCAELLVVKAELEMMKGEQEQSVFDLDRVKNLLELCMDVAPPEQKMDVKIKPRKGRPAAKAPAPIPSPDEDYSGLLSTRWFTKETAEQDQGSSPPLKAQPRRWLSSLAHAAGCRCPCCGTPSLGRVTARWAVAQADLALLLEPSDGRVSRILHRTALSRCRSVTEKLSAQLAALFPSAGPAEPGLMLDVVGRTYLSMALAGLGPRLDPVQDVWDVMEAGLAFVSVNPSPVLRPARAGLMATKAMASLLTLAGKRNCSPEELFSSAWTWNPPRDTKRSALRPSTPPPEGLKKPKDPVSTPKDSALPTKTKEPKKTSALLPSVKVSSSSSRAKCLLPKTPAAVRPSRARPAGKELSSFAFDTEVPTVVCTPVPRPRAGAPRGPARASTRTPFQVYEEGSPDQEKPQPVPGAPRRTKKSRFKVDFSDESDAEEVEPKAKAAVPKKRATAAASKAAGRGPRAAPETPLLEAPVKRPGRKKTTAQPQPPSSSEDEAARPRRGRRPLAGGAEGEPEKMRTIEEEMAAAGLDLSMEVLRGSDAEDNAAANADLEVLRRDRCGDLERVSRSTLLSRPGPLMGGLPANLAPSDALPEDLSLESVQSLLRTAWLSLQHLPSPGLYPALCGLLALSLGQLDAPAAAMLHTHSLGVAHRHHTLRHLASRLKKLKKGSNELTERLASLRLEESLEPPLEGRLEQLEQLFGFPAACPETFPRQQSQDFLQQVERLPSGLTVCVLSLVGVRPGEVGESLLLTRLERGAAPITVHIPSSGPQQGVSGLVQEMDRIHAEQKVVSWFSEKNRWWEGRRGLDARLKRVLKSMEALLGCWRSMLLPLTSDPELSVQVRRLQAVMAARGLVASEDMLMVFLSAAPLLSPEDLQLFSQGLSSAWDGSCDEVLKDAVYRLASRAEPKGHVVLILDKHLQKLPWECMLCLRPRSVTRMPSLHSLLGACLQREWDPRCILEQGVDPKQVFYVLNPDANLSNTEDRFKDLFSSQRDWQGVCGAVPDSDQLQEAVATKDLYIYVGHGAGVRYLDARSLLKQDLRAAALLFGCSSAALAVRGDLEGAGIILHYLTAGCPLVLGTLWDVTDRDIDRFTTALLESWLSAGSGAPLLDYMGPARQATQLRHLVGAAPVVYGLPVHLK</sequence>
<feature type="region of interest" description="Disordered" evidence="6">
    <location>
        <begin position="563"/>
        <end position="584"/>
    </location>
</feature>
<reference evidence="8" key="2">
    <citation type="submission" date="2025-09" db="UniProtKB">
        <authorList>
            <consortium name="Ensembl"/>
        </authorList>
    </citation>
    <scope>IDENTIFICATION</scope>
</reference>
<evidence type="ECO:0000256" key="3">
    <source>
        <dbReference type="ARBA" id="ARBA00022801"/>
    </source>
</evidence>
<evidence type="ECO:0000259" key="7">
    <source>
        <dbReference type="PROSITE" id="PS51700"/>
    </source>
</evidence>
<organism evidence="8 9">
    <name type="scientific">Gadus morhua</name>
    <name type="common">Atlantic cod</name>
    <dbReference type="NCBI Taxonomy" id="8049"/>
    <lineage>
        <taxon>Eukaryota</taxon>
        <taxon>Metazoa</taxon>
        <taxon>Chordata</taxon>
        <taxon>Craniata</taxon>
        <taxon>Vertebrata</taxon>
        <taxon>Euteleostomi</taxon>
        <taxon>Actinopterygii</taxon>
        <taxon>Neopterygii</taxon>
        <taxon>Teleostei</taxon>
        <taxon>Neoteleostei</taxon>
        <taxon>Acanthomorphata</taxon>
        <taxon>Zeiogadaria</taxon>
        <taxon>Gadariae</taxon>
        <taxon>Gadiformes</taxon>
        <taxon>Gadoidei</taxon>
        <taxon>Gadidae</taxon>
        <taxon>Gadus</taxon>
    </lineage>
</organism>
<dbReference type="GO" id="GO:0051307">
    <property type="term" value="P:meiotic chromosome separation"/>
    <property type="evidence" value="ECO:0007669"/>
    <property type="project" value="TreeGrafter"/>
</dbReference>
<dbReference type="InterPro" id="IPR011990">
    <property type="entry name" value="TPR-like_helical_dom_sf"/>
</dbReference>
<dbReference type="PROSITE" id="PS51700">
    <property type="entry name" value="SEPARIN"/>
    <property type="match status" value="1"/>
</dbReference>
<dbReference type="InterPro" id="IPR030397">
    <property type="entry name" value="SEPARIN_core_dom"/>
</dbReference>
<dbReference type="GO" id="GO:0005737">
    <property type="term" value="C:cytoplasm"/>
    <property type="evidence" value="ECO:0007669"/>
    <property type="project" value="TreeGrafter"/>
</dbReference>
<keyword evidence="3" id="KW-0378">Hydrolase</keyword>
<feature type="domain" description="Peptidase C50" evidence="7">
    <location>
        <begin position="1473"/>
        <end position="1568"/>
    </location>
</feature>
<dbReference type="InterPro" id="IPR005314">
    <property type="entry name" value="Peptidase_C50"/>
</dbReference>
<dbReference type="GO" id="GO:0005813">
    <property type="term" value="C:centrosome"/>
    <property type="evidence" value="ECO:0007669"/>
    <property type="project" value="TreeGrafter"/>
</dbReference>
<proteinExistence type="predicted"/>
<reference evidence="8" key="1">
    <citation type="submission" date="2025-08" db="UniProtKB">
        <authorList>
            <consortium name="Ensembl"/>
        </authorList>
    </citation>
    <scope>IDENTIFICATION</scope>
</reference>
<keyword evidence="4" id="KW-0159">Chromosome partition</keyword>
<protein>
    <recommendedName>
        <fullName evidence="2">separase</fullName>
        <ecNumber evidence="2">3.4.22.49</ecNumber>
    </recommendedName>
</protein>
<evidence type="ECO:0000256" key="6">
    <source>
        <dbReference type="SAM" id="MobiDB-lite"/>
    </source>
</evidence>
<name>A0A8C5A9N3_GADMO</name>
<keyword evidence="5" id="KW-0175">Coiled coil</keyword>
<dbReference type="Ensembl" id="ENSGMOT00000034021.1">
    <property type="protein sequence ID" value="ENSGMOP00000028986.1"/>
    <property type="gene ID" value="ENSGMOG00000000612.2"/>
</dbReference>
<evidence type="ECO:0000256" key="1">
    <source>
        <dbReference type="ARBA" id="ARBA00000451"/>
    </source>
</evidence>
<dbReference type="SUPFAM" id="SSF48452">
    <property type="entry name" value="TPR-like"/>
    <property type="match status" value="1"/>
</dbReference>
<dbReference type="EC" id="3.4.22.49" evidence="2"/>
<dbReference type="GeneTree" id="ENSGT00390000004990"/>
<evidence type="ECO:0000256" key="5">
    <source>
        <dbReference type="SAM" id="Coils"/>
    </source>
</evidence>
<dbReference type="GO" id="GO:0005634">
    <property type="term" value="C:nucleus"/>
    <property type="evidence" value="ECO:0007669"/>
    <property type="project" value="InterPro"/>
</dbReference>
<keyword evidence="9" id="KW-1185">Reference proteome</keyword>